<dbReference type="PIRSF" id="PIRSF001788">
    <property type="entry name" value="GMF-beta"/>
    <property type="match status" value="1"/>
</dbReference>
<dbReference type="SMART" id="SM00102">
    <property type="entry name" value="ADF"/>
    <property type="match status" value="1"/>
</dbReference>
<dbReference type="InterPro" id="IPR011171">
    <property type="entry name" value="GMF"/>
</dbReference>
<dbReference type="GO" id="GO:0030864">
    <property type="term" value="C:cortical actin cytoskeleton"/>
    <property type="evidence" value="ECO:0007669"/>
    <property type="project" value="TreeGrafter"/>
</dbReference>
<reference evidence="7 8" key="1">
    <citation type="submission" date="2017-06" db="EMBL/GenBank/DDBJ databases">
        <title>A platform for efficient transgenesis in Macrostomum lignano, a flatworm model organism for stem cell research.</title>
        <authorList>
            <person name="Berezikov E."/>
        </authorList>
    </citation>
    <scope>NUCLEOTIDE SEQUENCE [LARGE SCALE GENOMIC DNA]</scope>
    <source>
        <strain evidence="7">DV1</strain>
        <tissue evidence="7">Whole organism</tissue>
    </source>
</reference>
<dbReference type="Gene3D" id="3.40.20.10">
    <property type="entry name" value="Severin"/>
    <property type="match status" value="1"/>
</dbReference>
<evidence type="ECO:0000256" key="5">
    <source>
        <dbReference type="ARBA" id="ARBA00023242"/>
    </source>
</evidence>
<dbReference type="PANTHER" id="PTHR11249">
    <property type="entry name" value="GLIAL FACTOR NATURATION FACTOR"/>
    <property type="match status" value="1"/>
</dbReference>
<dbReference type="PROSITE" id="PS51263">
    <property type="entry name" value="ADF_H"/>
    <property type="match status" value="1"/>
</dbReference>
<dbReference type="EMBL" id="NIVC01000939">
    <property type="protein sequence ID" value="PAA74550.1"/>
    <property type="molecule type" value="Genomic_DNA"/>
</dbReference>
<dbReference type="OrthoDB" id="3919494at2759"/>
<accession>A0A267FL72</accession>
<dbReference type="GO" id="GO:0005634">
    <property type="term" value="C:nucleus"/>
    <property type="evidence" value="ECO:0007669"/>
    <property type="project" value="UniProtKB-SubCell"/>
</dbReference>
<name>A0A267FL72_9PLAT</name>
<gene>
    <name evidence="7" type="ORF">BOX15_Mlig029507g1</name>
</gene>
<dbReference type="GO" id="GO:0071933">
    <property type="term" value="F:Arp2/3 complex binding"/>
    <property type="evidence" value="ECO:0007669"/>
    <property type="project" value="InterPro"/>
</dbReference>
<comment type="caution">
    <text evidence="7">The sequence shown here is derived from an EMBL/GenBank/DDBJ whole genome shotgun (WGS) entry which is preliminary data.</text>
</comment>
<dbReference type="GO" id="GO:0034316">
    <property type="term" value="P:negative regulation of Arp2/3 complex-mediated actin nucleation"/>
    <property type="evidence" value="ECO:0007669"/>
    <property type="project" value="TreeGrafter"/>
</dbReference>
<dbReference type="Pfam" id="PF00241">
    <property type="entry name" value="Cofilin_ADF"/>
    <property type="match status" value="1"/>
</dbReference>
<keyword evidence="5" id="KW-0539">Nucleus</keyword>
<sequence>AGKSGASSGYMCSLPDELQQKLKKFRLRKEKNVAAIVLKIDREKMEVCVETEVQDCSIEDIVEELSEHQPRYLLLSYVHSYPDGRVTYPLMFIFSTPRDSNPELQVLYTGTIKTVIDVVGLTKVFEIRSTDELDEEWLQQKLEFYR</sequence>
<dbReference type="CDD" id="cd11283">
    <property type="entry name" value="ADF_GMF-beta_like"/>
    <property type="match status" value="1"/>
</dbReference>
<dbReference type="SUPFAM" id="SSF55753">
    <property type="entry name" value="Actin depolymerizing proteins"/>
    <property type="match status" value="1"/>
</dbReference>
<feature type="non-terminal residue" evidence="7">
    <location>
        <position position="1"/>
    </location>
</feature>
<dbReference type="FunFam" id="3.40.20.10:FF:000026">
    <property type="entry name" value="Glia maturation factor"/>
    <property type="match status" value="1"/>
</dbReference>
<dbReference type="GO" id="GO:0071846">
    <property type="term" value="P:actin filament debranching"/>
    <property type="evidence" value="ECO:0007669"/>
    <property type="project" value="InterPro"/>
</dbReference>
<feature type="domain" description="ADF-H" evidence="6">
    <location>
        <begin position="9"/>
        <end position="143"/>
    </location>
</feature>
<evidence type="ECO:0000256" key="3">
    <source>
        <dbReference type="ARBA" id="ARBA00010055"/>
    </source>
</evidence>
<evidence type="ECO:0000256" key="4">
    <source>
        <dbReference type="ARBA" id="ARBA00022490"/>
    </source>
</evidence>
<comment type="subcellular location">
    <subcellularLocation>
        <location evidence="2">Cytoplasm</location>
    </subcellularLocation>
    <subcellularLocation>
        <location evidence="1">Nucleus</location>
    </subcellularLocation>
</comment>
<evidence type="ECO:0000313" key="8">
    <source>
        <dbReference type="Proteomes" id="UP000215902"/>
    </source>
</evidence>
<proteinExistence type="inferred from homology"/>
<dbReference type="STRING" id="282301.A0A267FL72"/>
<dbReference type="InterPro" id="IPR002108">
    <property type="entry name" value="ADF-H"/>
</dbReference>
<keyword evidence="4" id="KW-0963">Cytoplasm</keyword>
<dbReference type="InterPro" id="IPR029006">
    <property type="entry name" value="ADF-H/Gelsolin-like_dom_sf"/>
</dbReference>
<protein>
    <recommendedName>
        <fullName evidence="6">ADF-H domain-containing protein</fullName>
    </recommendedName>
</protein>
<organism evidence="7 8">
    <name type="scientific">Macrostomum lignano</name>
    <dbReference type="NCBI Taxonomy" id="282301"/>
    <lineage>
        <taxon>Eukaryota</taxon>
        <taxon>Metazoa</taxon>
        <taxon>Spiralia</taxon>
        <taxon>Lophotrochozoa</taxon>
        <taxon>Platyhelminthes</taxon>
        <taxon>Rhabditophora</taxon>
        <taxon>Macrostomorpha</taxon>
        <taxon>Macrostomida</taxon>
        <taxon>Macrostomidae</taxon>
        <taxon>Macrostomum</taxon>
    </lineage>
</organism>
<evidence type="ECO:0000256" key="2">
    <source>
        <dbReference type="ARBA" id="ARBA00004496"/>
    </source>
</evidence>
<dbReference type="AlphaFoldDB" id="A0A267FL72"/>
<dbReference type="Proteomes" id="UP000215902">
    <property type="component" value="Unassembled WGS sequence"/>
</dbReference>
<evidence type="ECO:0000259" key="6">
    <source>
        <dbReference type="PROSITE" id="PS51263"/>
    </source>
</evidence>
<keyword evidence="8" id="KW-1185">Reference proteome</keyword>
<dbReference type="GO" id="GO:0003779">
    <property type="term" value="F:actin binding"/>
    <property type="evidence" value="ECO:0007669"/>
    <property type="project" value="InterPro"/>
</dbReference>
<dbReference type="PANTHER" id="PTHR11249:SF2">
    <property type="entry name" value="GLIA MATURATION FACTOR"/>
    <property type="match status" value="1"/>
</dbReference>
<comment type="similarity">
    <text evidence="3">Belongs to the actin-binding proteins ADF family. GMF subfamily.</text>
</comment>
<evidence type="ECO:0000313" key="7">
    <source>
        <dbReference type="EMBL" id="PAA74550.1"/>
    </source>
</evidence>
<evidence type="ECO:0000256" key="1">
    <source>
        <dbReference type="ARBA" id="ARBA00004123"/>
    </source>
</evidence>